<dbReference type="GeneID" id="19207529"/>
<dbReference type="KEGG" id="cput:CONPUDRAFT_52729"/>
<accession>A0A5M3MUU9</accession>
<dbReference type="RefSeq" id="XP_007766358.1">
    <property type="nucleotide sequence ID" value="XM_007768168.1"/>
</dbReference>
<reference evidence="2" key="1">
    <citation type="journal article" date="2012" name="Science">
        <title>The Paleozoic origin of enzymatic lignin decomposition reconstructed from 31 fungal genomes.</title>
        <authorList>
            <person name="Floudas D."/>
            <person name="Binder M."/>
            <person name="Riley R."/>
            <person name="Barry K."/>
            <person name="Blanchette R.A."/>
            <person name="Henrissat B."/>
            <person name="Martinez A.T."/>
            <person name="Otillar R."/>
            <person name="Spatafora J.W."/>
            <person name="Yadav J.S."/>
            <person name="Aerts A."/>
            <person name="Benoit I."/>
            <person name="Boyd A."/>
            <person name="Carlson A."/>
            <person name="Copeland A."/>
            <person name="Coutinho P.M."/>
            <person name="de Vries R.P."/>
            <person name="Ferreira P."/>
            <person name="Findley K."/>
            <person name="Foster B."/>
            <person name="Gaskell J."/>
            <person name="Glotzer D."/>
            <person name="Gorecki P."/>
            <person name="Heitman J."/>
            <person name="Hesse C."/>
            <person name="Hori C."/>
            <person name="Igarashi K."/>
            <person name="Jurgens J.A."/>
            <person name="Kallen N."/>
            <person name="Kersten P."/>
            <person name="Kohler A."/>
            <person name="Kuees U."/>
            <person name="Kumar T.K.A."/>
            <person name="Kuo A."/>
            <person name="LaButti K."/>
            <person name="Larrondo L.F."/>
            <person name="Lindquist E."/>
            <person name="Ling A."/>
            <person name="Lombard V."/>
            <person name="Lucas S."/>
            <person name="Lundell T."/>
            <person name="Martin R."/>
            <person name="McLaughlin D.J."/>
            <person name="Morgenstern I."/>
            <person name="Morin E."/>
            <person name="Murat C."/>
            <person name="Nagy L.G."/>
            <person name="Nolan M."/>
            <person name="Ohm R.A."/>
            <person name="Patyshakuliyeva A."/>
            <person name="Rokas A."/>
            <person name="Ruiz-Duenas F.J."/>
            <person name="Sabat G."/>
            <person name="Salamov A."/>
            <person name="Samejima M."/>
            <person name="Schmutz J."/>
            <person name="Slot J.C."/>
            <person name="St John F."/>
            <person name="Stenlid J."/>
            <person name="Sun H."/>
            <person name="Sun S."/>
            <person name="Syed K."/>
            <person name="Tsang A."/>
            <person name="Wiebenga A."/>
            <person name="Young D."/>
            <person name="Pisabarro A."/>
            <person name="Eastwood D.C."/>
            <person name="Martin F."/>
            <person name="Cullen D."/>
            <person name="Grigoriev I.V."/>
            <person name="Hibbett D.S."/>
        </authorList>
    </citation>
    <scope>NUCLEOTIDE SEQUENCE [LARGE SCALE GENOMIC DNA]</scope>
    <source>
        <strain evidence="2">RWD-64-598 SS2</strain>
    </source>
</reference>
<gene>
    <name evidence="1" type="ORF">CONPUDRAFT_52729</name>
</gene>
<organism evidence="1 2">
    <name type="scientific">Coniophora puteana (strain RWD-64-598)</name>
    <name type="common">Brown rot fungus</name>
    <dbReference type="NCBI Taxonomy" id="741705"/>
    <lineage>
        <taxon>Eukaryota</taxon>
        <taxon>Fungi</taxon>
        <taxon>Dikarya</taxon>
        <taxon>Basidiomycota</taxon>
        <taxon>Agaricomycotina</taxon>
        <taxon>Agaricomycetes</taxon>
        <taxon>Agaricomycetidae</taxon>
        <taxon>Boletales</taxon>
        <taxon>Coniophorineae</taxon>
        <taxon>Coniophoraceae</taxon>
        <taxon>Coniophora</taxon>
    </lineage>
</organism>
<dbReference type="AlphaFoldDB" id="A0A5M3MUU9"/>
<protein>
    <submittedName>
        <fullName evidence="1">Uncharacterized protein</fullName>
    </submittedName>
</protein>
<comment type="caution">
    <text evidence="1">The sequence shown here is derived from an EMBL/GenBank/DDBJ whole genome shotgun (WGS) entry which is preliminary data.</text>
</comment>
<proteinExistence type="predicted"/>
<evidence type="ECO:0000313" key="2">
    <source>
        <dbReference type="Proteomes" id="UP000053558"/>
    </source>
</evidence>
<dbReference type="EMBL" id="JH711576">
    <property type="protein sequence ID" value="EIW82948.1"/>
    <property type="molecule type" value="Genomic_DNA"/>
</dbReference>
<dbReference type="OrthoDB" id="162969at2759"/>
<dbReference type="Proteomes" id="UP000053558">
    <property type="component" value="Unassembled WGS sequence"/>
</dbReference>
<keyword evidence="2" id="KW-1185">Reference proteome</keyword>
<evidence type="ECO:0000313" key="1">
    <source>
        <dbReference type="EMBL" id="EIW82948.1"/>
    </source>
</evidence>
<name>A0A5M3MUU9_CONPW</name>
<sequence>MIEARGVLHKCNHLTLTELLNPVDEYHTMSNIMDDNIFAAVMRAEEAQENMESTGTDDVDDENDAVEDYPKAQEVIQASGLIGKYIAALDNPIAWRLESLLGGLNCGLHLEATSKLKDTRLTDYFKCT</sequence>
<dbReference type="OMA" id="ENHISHA"/>